<dbReference type="InterPro" id="IPR036352">
    <property type="entry name" value="Semap_dom_sf"/>
</dbReference>
<evidence type="ECO:0000313" key="10">
    <source>
        <dbReference type="EnsemblMetazoa" id="CLYHEMP021167.1"/>
    </source>
</evidence>
<keyword evidence="7" id="KW-0732">Signal</keyword>
<dbReference type="Pfam" id="PF01403">
    <property type="entry name" value="Sema"/>
    <property type="match status" value="1"/>
</dbReference>
<dbReference type="GO" id="GO:0007411">
    <property type="term" value="P:axon guidance"/>
    <property type="evidence" value="ECO:0007669"/>
    <property type="project" value="TreeGrafter"/>
</dbReference>
<feature type="transmembrane region" description="Helical" evidence="6">
    <location>
        <begin position="677"/>
        <end position="701"/>
    </location>
</feature>
<dbReference type="SMART" id="SM00630">
    <property type="entry name" value="Sema"/>
    <property type="match status" value="1"/>
</dbReference>
<evidence type="ECO:0000256" key="5">
    <source>
        <dbReference type="SAM" id="MobiDB-lite"/>
    </source>
</evidence>
<keyword evidence="3" id="KW-0325">Glycoprotein</keyword>
<feature type="chain" id="PRO_5029588393" description="Semaphorin" evidence="7">
    <location>
        <begin position="25"/>
        <end position="792"/>
    </location>
</feature>
<feature type="region of interest" description="Disordered" evidence="5">
    <location>
        <begin position="707"/>
        <end position="792"/>
    </location>
</feature>
<evidence type="ECO:0000256" key="3">
    <source>
        <dbReference type="ARBA" id="ARBA00023180"/>
    </source>
</evidence>
<dbReference type="Gene3D" id="2.60.40.10">
    <property type="entry name" value="Immunoglobulins"/>
    <property type="match status" value="1"/>
</dbReference>
<feature type="compositionally biased region" description="Low complexity" evidence="5">
    <location>
        <begin position="647"/>
        <end position="659"/>
    </location>
</feature>
<dbReference type="OrthoDB" id="5963330at2759"/>
<dbReference type="GO" id="GO:0071526">
    <property type="term" value="P:semaphorin-plexin signaling pathway"/>
    <property type="evidence" value="ECO:0007669"/>
    <property type="project" value="TreeGrafter"/>
</dbReference>
<organism evidence="10 11">
    <name type="scientific">Clytia hemisphaerica</name>
    <dbReference type="NCBI Taxonomy" id="252671"/>
    <lineage>
        <taxon>Eukaryota</taxon>
        <taxon>Metazoa</taxon>
        <taxon>Cnidaria</taxon>
        <taxon>Hydrozoa</taxon>
        <taxon>Hydroidolina</taxon>
        <taxon>Leptothecata</taxon>
        <taxon>Obeliida</taxon>
        <taxon>Clytiidae</taxon>
        <taxon>Clytia</taxon>
    </lineage>
</organism>
<feature type="compositionally biased region" description="Basic and acidic residues" evidence="5">
    <location>
        <begin position="771"/>
        <end position="786"/>
    </location>
</feature>
<dbReference type="InterPro" id="IPR015943">
    <property type="entry name" value="WD40/YVTN_repeat-like_dom_sf"/>
</dbReference>
<evidence type="ECO:0008006" key="12">
    <source>
        <dbReference type="Google" id="ProtNLM"/>
    </source>
</evidence>
<dbReference type="EnsemblMetazoa" id="CLYHEMT021167.1">
    <property type="protein sequence ID" value="CLYHEMP021167.1"/>
    <property type="gene ID" value="CLYHEMG021167"/>
</dbReference>
<reference evidence="10" key="1">
    <citation type="submission" date="2021-01" db="UniProtKB">
        <authorList>
            <consortium name="EnsemblMetazoa"/>
        </authorList>
    </citation>
    <scope>IDENTIFICATION</scope>
</reference>
<dbReference type="PANTHER" id="PTHR11036:SF127">
    <property type="entry name" value="SEMAPHORIN-1A"/>
    <property type="match status" value="1"/>
</dbReference>
<dbReference type="InterPro" id="IPR027231">
    <property type="entry name" value="Semaphorin"/>
</dbReference>
<dbReference type="SUPFAM" id="SSF103575">
    <property type="entry name" value="Plexin repeat"/>
    <property type="match status" value="1"/>
</dbReference>
<sequence>MVQSNDPKFIILCFFFTILYITHAENVKVIHPVDQNIVTFPSESTPDFKDKISQVKTIVKLEDNSIVIGAVNMLAKFSSDLKLIKSVKLEPSDEDISKCGDVLEKCQNNILSLVIGENDHVHACGTYAKQPGCWTFDQDLKEVSVKKYRFLPTLSNTNLTVMYTGLGSSYLYAHDKIYKDKTIKTADTNLNKVNFVSSLEYNEYTYFFLREVAEGGDNRKHIYSRVARLCKYEEMTIFYDQFNSFLKSQLICKKEGTLVPVYYDEIQATTEVRIGDEVYIYAVFSTSSEIGSDSALCRYNMKDISDTFYYSKMSDSTGKSKDGVDMSETRNKISRQDCNVNFTSIHSRVDQALVGEVSDNALLFQQVQPKTDKNEALFTLSTRFSSISSDQIKDNETGEITTVLFVGSVDGQVYKIVVENDKPRLVEKIRPFKTQGPIYKVEVYDDMVYTGGPNGVAAFGVERCTSNVLCPDCLSNKDPYCGWVGTSCVLASTSNIKRNVQEASQCPKVPTDFKCSVTTVQPGVLECNIIKPSNNGPVPSILNWKLGGSDILGHGQDYSVTIDKSHSTLIIRNLTMDSRGNYKCVIGNADHKTYCAFELEVKDIHTAAPSPPVKPSLETTTSAPKPSSETTLPPSTTKEQSTTRPAGGNNDTGLTTDDGTIIKPSGAPVSQDAENNYFMAFIGTLILLLIILLILLAIVLYRHRRRRAARSHDTDSPKKTKITNGVLSPKKQKYDISKNDKPPEVCIEMKEEAKLLPKDDSSPVLANGGDNKNDEKSEQRNNEEKSSLIVDT</sequence>
<dbReference type="GO" id="GO:0030335">
    <property type="term" value="P:positive regulation of cell migration"/>
    <property type="evidence" value="ECO:0007669"/>
    <property type="project" value="TreeGrafter"/>
</dbReference>
<accession>A0A7M5XC74</accession>
<dbReference type="Proteomes" id="UP000594262">
    <property type="component" value="Unplaced"/>
</dbReference>
<dbReference type="PROSITE" id="PS50835">
    <property type="entry name" value="IG_LIKE"/>
    <property type="match status" value="1"/>
</dbReference>
<dbReference type="SUPFAM" id="SSF101912">
    <property type="entry name" value="Sema domain"/>
    <property type="match status" value="1"/>
</dbReference>
<dbReference type="InterPro" id="IPR016201">
    <property type="entry name" value="PSI"/>
</dbReference>
<feature type="domain" description="Sema" evidence="9">
    <location>
        <begin position="28"/>
        <end position="461"/>
    </location>
</feature>
<dbReference type="Gene3D" id="3.30.1680.10">
    <property type="entry name" value="ligand-binding face of the semaphorins, domain 2"/>
    <property type="match status" value="1"/>
</dbReference>
<keyword evidence="6" id="KW-0472">Membrane</keyword>
<dbReference type="Gene3D" id="2.130.10.10">
    <property type="entry name" value="YVTN repeat-like/Quinoprotein amine dehydrogenase"/>
    <property type="match status" value="1"/>
</dbReference>
<evidence type="ECO:0000259" key="9">
    <source>
        <dbReference type="PROSITE" id="PS51004"/>
    </source>
</evidence>
<dbReference type="PANTHER" id="PTHR11036">
    <property type="entry name" value="SEMAPHORIN"/>
    <property type="match status" value="1"/>
</dbReference>
<dbReference type="InterPro" id="IPR013783">
    <property type="entry name" value="Ig-like_fold"/>
</dbReference>
<comment type="similarity">
    <text evidence="1">Belongs to the semaphorin family.</text>
</comment>
<dbReference type="GO" id="GO:0030215">
    <property type="term" value="F:semaphorin receptor binding"/>
    <property type="evidence" value="ECO:0007669"/>
    <property type="project" value="InterPro"/>
</dbReference>
<dbReference type="Pfam" id="PF07679">
    <property type="entry name" value="I-set"/>
    <property type="match status" value="1"/>
</dbReference>
<feature type="region of interest" description="Disordered" evidence="5">
    <location>
        <begin position="608"/>
        <end position="668"/>
    </location>
</feature>
<feature type="compositionally biased region" description="Low complexity" evidence="5">
    <location>
        <begin position="624"/>
        <end position="639"/>
    </location>
</feature>
<dbReference type="GO" id="GO:0005886">
    <property type="term" value="C:plasma membrane"/>
    <property type="evidence" value="ECO:0007669"/>
    <property type="project" value="TreeGrafter"/>
</dbReference>
<dbReference type="InterPro" id="IPR007110">
    <property type="entry name" value="Ig-like_dom"/>
</dbReference>
<dbReference type="PROSITE" id="PS51004">
    <property type="entry name" value="SEMA"/>
    <property type="match status" value="1"/>
</dbReference>
<dbReference type="CDD" id="cd00096">
    <property type="entry name" value="Ig"/>
    <property type="match status" value="1"/>
</dbReference>
<feature type="domain" description="Ig-like" evidence="8">
    <location>
        <begin position="507"/>
        <end position="595"/>
    </location>
</feature>
<dbReference type="RefSeq" id="XP_066924116.1">
    <property type="nucleotide sequence ID" value="XM_067068015.1"/>
</dbReference>
<evidence type="ECO:0000256" key="7">
    <source>
        <dbReference type="SAM" id="SignalP"/>
    </source>
</evidence>
<keyword evidence="6" id="KW-0812">Transmembrane</keyword>
<evidence type="ECO:0000256" key="1">
    <source>
        <dbReference type="ARBA" id="ARBA00009492"/>
    </source>
</evidence>
<dbReference type="InterPro" id="IPR036179">
    <property type="entry name" value="Ig-like_dom_sf"/>
</dbReference>
<keyword evidence="11" id="KW-1185">Reference proteome</keyword>
<protein>
    <recommendedName>
        <fullName evidence="12">Semaphorin</fullName>
    </recommendedName>
</protein>
<dbReference type="GO" id="GO:0045499">
    <property type="term" value="F:chemorepellent activity"/>
    <property type="evidence" value="ECO:0007669"/>
    <property type="project" value="TreeGrafter"/>
</dbReference>
<evidence type="ECO:0000256" key="4">
    <source>
        <dbReference type="PROSITE-ProRule" id="PRU00352"/>
    </source>
</evidence>
<dbReference type="AlphaFoldDB" id="A0A7M5XC74"/>
<feature type="signal peptide" evidence="7">
    <location>
        <begin position="1"/>
        <end position="24"/>
    </location>
</feature>
<evidence type="ECO:0000256" key="6">
    <source>
        <dbReference type="SAM" id="Phobius"/>
    </source>
</evidence>
<dbReference type="GeneID" id="136811412"/>
<dbReference type="InterPro" id="IPR001627">
    <property type="entry name" value="Semap_dom"/>
</dbReference>
<keyword evidence="6" id="KW-1133">Transmembrane helix</keyword>
<comment type="caution">
    <text evidence="4">Lacks conserved residue(s) required for the propagation of feature annotation.</text>
</comment>
<feature type="compositionally biased region" description="Basic and acidic residues" evidence="5">
    <location>
        <begin position="732"/>
        <end position="761"/>
    </location>
</feature>
<evidence type="ECO:0000256" key="2">
    <source>
        <dbReference type="ARBA" id="ARBA00023157"/>
    </source>
</evidence>
<proteinExistence type="inferred from homology"/>
<name>A0A7M5XC74_9CNID</name>
<dbReference type="InterPro" id="IPR013098">
    <property type="entry name" value="Ig_I-set"/>
</dbReference>
<dbReference type="SMART" id="SM00423">
    <property type="entry name" value="PSI"/>
    <property type="match status" value="1"/>
</dbReference>
<evidence type="ECO:0000259" key="8">
    <source>
        <dbReference type="PROSITE" id="PS50835"/>
    </source>
</evidence>
<keyword evidence="2" id="KW-1015">Disulfide bond</keyword>
<dbReference type="SUPFAM" id="SSF48726">
    <property type="entry name" value="Immunoglobulin"/>
    <property type="match status" value="1"/>
</dbReference>
<evidence type="ECO:0000313" key="11">
    <source>
        <dbReference type="Proteomes" id="UP000594262"/>
    </source>
</evidence>